<dbReference type="PANTHER" id="PTHR43863:SF2">
    <property type="entry name" value="MALTASE-GLUCOAMYLASE"/>
    <property type="match status" value="1"/>
</dbReference>
<dbReference type="InterPro" id="IPR055149">
    <property type="entry name" value="Agl_cat_D2"/>
</dbReference>
<dbReference type="CDD" id="cd14490">
    <property type="entry name" value="CBM6-CBM35-CBM36_like_1"/>
    <property type="match status" value="1"/>
</dbReference>
<evidence type="ECO:0000256" key="1">
    <source>
        <dbReference type="ARBA" id="ARBA00022729"/>
    </source>
</evidence>
<dbReference type="InterPro" id="IPR006626">
    <property type="entry name" value="PbH1"/>
</dbReference>
<keyword evidence="2" id="KW-0326">Glycosidase</keyword>
<dbReference type="PANTHER" id="PTHR43863">
    <property type="entry name" value="HYDROLASE, PUTATIVE (AFU_ORTHOLOGUE AFUA_1G03140)-RELATED"/>
    <property type="match status" value="1"/>
</dbReference>
<dbReference type="PROSITE" id="PS50022">
    <property type="entry name" value="FA58C_3"/>
    <property type="match status" value="1"/>
</dbReference>
<dbReference type="Gene3D" id="2.160.20.10">
    <property type="entry name" value="Single-stranded right-handed beta-helix, Pectin lyase-like"/>
    <property type="match status" value="1"/>
</dbReference>
<dbReference type="SMART" id="SM00231">
    <property type="entry name" value="FA58C"/>
    <property type="match status" value="1"/>
</dbReference>
<name>A0ABS1EQW4_9CLOT</name>
<dbReference type="InterPro" id="IPR000421">
    <property type="entry name" value="FA58C"/>
</dbReference>
<feature type="domain" description="CBM6" evidence="4">
    <location>
        <begin position="35"/>
        <end position="163"/>
    </location>
</feature>
<dbReference type="SUPFAM" id="SSF51126">
    <property type="entry name" value="Pectin lyase-like"/>
    <property type="match status" value="1"/>
</dbReference>
<dbReference type="SMART" id="SM00606">
    <property type="entry name" value="CBD_IV"/>
    <property type="match status" value="1"/>
</dbReference>
<dbReference type="Pfam" id="PF22816">
    <property type="entry name" value="CatAgl_D2"/>
    <property type="match status" value="1"/>
</dbReference>
<dbReference type="InterPro" id="IPR012334">
    <property type="entry name" value="Pectin_lyas_fold"/>
</dbReference>
<evidence type="ECO:0000313" key="5">
    <source>
        <dbReference type="EMBL" id="MBK1811751.1"/>
    </source>
</evidence>
<dbReference type="Pfam" id="PF00754">
    <property type="entry name" value="F5_F8_type_C"/>
    <property type="match status" value="1"/>
</dbReference>
<dbReference type="InterPro" id="IPR005084">
    <property type="entry name" value="CBM6"/>
</dbReference>
<dbReference type="RefSeq" id="WP_200270254.1">
    <property type="nucleotide sequence ID" value="NZ_JAENHN010000039.1"/>
</dbReference>
<keyword evidence="6" id="KW-1185">Reference proteome</keyword>
<proteinExistence type="predicted"/>
<sequence length="886" mass="93878">MFKRLKANKFFTVVLFLSFFISQISLGVKVLAASQIYEAESATLSGGTTKATDHTGYTGSGFVGGYTDTNKGVASTQFTVNASSAGSYTLALKYANGTGSTKTLSLYLNGTKQKQISLAATSNWDTWNTEVETVTLNSGNNTVAYKFDTTDSGNVNIDNLTVSSVTQDTPPSGTNLTLNKSITANNSYSGFPANYANDGNVSTYYEGAANSYPNNLTVDLGSALNVDTVVLKLPTSWGSRTQTLSILGSTDNSSYTTLAASATYTFNPTSSNIVTIKFTSKSTRYVRLSFTSNSGSTGGQVSEFEAYGSNLGTTNPTDPTNPPSNGTYGATMPYDTYEAEASNYSGNLIGPSTTFGNIAAEASGRKAVQLTSAGQYVQITLSKPAKGVVVRYSIPDNSSGTGIDSAISLYLNGTLLKDVSLTSKYIWNYGNWGSEGGQIRWSNNPTATPTTPHKLYDEVSVTLDKEYPAGTVLKFQRNSSNLNFSSTANVTIDLIETEAIPSALTQPSNYLSITAYGAVANDGADDTTAINNCINAVKNSGGTYKGVWIPAGTFNLNNGTKGAGYDGSGTRLYLDSGVSMKGAGMWYSSLKGNFAGIYLRGGNVTLSDFMISANDVIRDDYNGVSGVEGNGTNSNLSNLWIEHTKVGFWLTNQTTSATISGCRVRDVWADGINLHYGTSNTVVTNNSVRGSGDDGLAMWSDTYLDTNNTFSYNTVQLPALANNIAIYGGKDNKVFNNLVTDTLVNGSGISYGTNFNPPSMTGTLDVHDNKLVRCGSYHKDYGYEIGAIWAYWTGNSGKAQNLTINVSNNIIQDSTYSGIFIEEPAPGITVKYTSNTINNSATYGVYIRGSATGSSIFNNNTVTGAPSGKFLNTSSSFTVSGTGNSW</sequence>
<reference evidence="6" key="1">
    <citation type="submission" date="2021-01" db="EMBL/GenBank/DDBJ databases">
        <title>Genome public.</title>
        <authorList>
            <person name="Liu C."/>
            <person name="Sun Q."/>
        </authorList>
    </citation>
    <scope>NUCLEOTIDE SEQUENCE [LARGE SCALE GENOMIC DNA]</scope>
    <source>
        <strain evidence="6">YIM B02505</strain>
    </source>
</reference>
<dbReference type="CDD" id="cd04083">
    <property type="entry name" value="CBM35_Lmo2446-like"/>
    <property type="match status" value="1"/>
</dbReference>
<dbReference type="InterPro" id="IPR011050">
    <property type="entry name" value="Pectin_lyase_fold/virulence"/>
</dbReference>
<accession>A0ABS1EQW4</accession>
<dbReference type="EMBL" id="JAENHN010000039">
    <property type="protein sequence ID" value="MBK1811751.1"/>
    <property type="molecule type" value="Genomic_DNA"/>
</dbReference>
<feature type="domain" description="F5/8 type C" evidence="3">
    <location>
        <begin position="164"/>
        <end position="309"/>
    </location>
</feature>
<dbReference type="Pfam" id="PF03422">
    <property type="entry name" value="CBM_6"/>
    <property type="match status" value="1"/>
</dbReference>
<comment type="caution">
    <text evidence="5">The sequence shown here is derived from an EMBL/GenBank/DDBJ whole genome shotgun (WGS) entry which is preliminary data.</text>
</comment>
<dbReference type="SMART" id="SM00710">
    <property type="entry name" value="PbH1"/>
    <property type="match status" value="8"/>
</dbReference>
<keyword evidence="2" id="KW-0378">Hydrolase</keyword>
<dbReference type="Gene3D" id="2.60.120.260">
    <property type="entry name" value="Galactose-binding domain-like"/>
    <property type="match status" value="3"/>
</dbReference>
<evidence type="ECO:0000256" key="2">
    <source>
        <dbReference type="ARBA" id="ARBA00023295"/>
    </source>
</evidence>
<protein>
    <submittedName>
        <fullName evidence="5">Discoidin domain-containing protein</fullName>
    </submittedName>
</protein>
<dbReference type="SUPFAM" id="SSF49785">
    <property type="entry name" value="Galactose-binding domain-like"/>
    <property type="match status" value="2"/>
</dbReference>
<organism evidence="5 6">
    <name type="scientific">Clostridium yunnanense</name>
    <dbReference type="NCBI Taxonomy" id="2800325"/>
    <lineage>
        <taxon>Bacteria</taxon>
        <taxon>Bacillati</taxon>
        <taxon>Bacillota</taxon>
        <taxon>Clostridia</taxon>
        <taxon>Eubacteriales</taxon>
        <taxon>Clostridiaceae</taxon>
        <taxon>Clostridium</taxon>
    </lineage>
</organism>
<dbReference type="PROSITE" id="PS51175">
    <property type="entry name" value="CBM6"/>
    <property type="match status" value="1"/>
</dbReference>
<evidence type="ECO:0000259" key="4">
    <source>
        <dbReference type="PROSITE" id="PS51175"/>
    </source>
</evidence>
<dbReference type="InterPro" id="IPR051816">
    <property type="entry name" value="Glycosyl_Hydrolase_31"/>
</dbReference>
<dbReference type="InterPro" id="IPR006584">
    <property type="entry name" value="Cellulose-bd_IV"/>
</dbReference>
<dbReference type="Proteomes" id="UP000596739">
    <property type="component" value="Unassembled WGS sequence"/>
</dbReference>
<dbReference type="InterPro" id="IPR008979">
    <property type="entry name" value="Galactose-bd-like_sf"/>
</dbReference>
<dbReference type="Pfam" id="PF22815">
    <property type="entry name" value="CatAgl_D1"/>
    <property type="match status" value="1"/>
</dbReference>
<dbReference type="InterPro" id="IPR033801">
    <property type="entry name" value="CBM6-CBM35-CBM36-like_1"/>
</dbReference>
<evidence type="ECO:0000313" key="6">
    <source>
        <dbReference type="Proteomes" id="UP000596739"/>
    </source>
</evidence>
<gene>
    <name evidence="5" type="ORF">JHL18_14095</name>
</gene>
<evidence type="ECO:0000259" key="3">
    <source>
        <dbReference type="PROSITE" id="PS50022"/>
    </source>
</evidence>
<keyword evidence="1" id="KW-0732">Signal</keyword>